<keyword evidence="2 5" id="KW-0689">Ribosomal protein</keyword>
<dbReference type="PANTHER" id="PTHR11545">
    <property type="entry name" value="RIBOSOMAL PROTEIN L13"/>
    <property type="match status" value="1"/>
</dbReference>
<organism evidence="5 6">
    <name type="scientific">Candidatus Colwellbacteria bacterium CG_4_9_14_0_2_um_filter_50_12</name>
    <dbReference type="NCBI Taxonomy" id="1974538"/>
    <lineage>
        <taxon>Bacteria</taxon>
        <taxon>Candidatus Colwelliibacteriota</taxon>
    </lineage>
</organism>
<evidence type="ECO:0000313" key="6">
    <source>
        <dbReference type="Proteomes" id="UP000229674"/>
    </source>
</evidence>
<gene>
    <name evidence="5" type="primary">rplM</name>
    <name evidence="5" type="ORF">CO020_01540</name>
</gene>
<dbReference type="EMBL" id="PFQX01000055">
    <property type="protein sequence ID" value="PJC65281.1"/>
    <property type="molecule type" value="Genomic_DNA"/>
</dbReference>
<accession>A0A2M8G0V3</accession>
<keyword evidence="3" id="KW-0687">Ribonucleoprotein</keyword>
<dbReference type="CDD" id="cd00392">
    <property type="entry name" value="Ribosomal_L13"/>
    <property type="match status" value="1"/>
</dbReference>
<dbReference type="GO" id="GO:0006412">
    <property type="term" value="P:translation"/>
    <property type="evidence" value="ECO:0007669"/>
    <property type="project" value="InterPro"/>
</dbReference>
<dbReference type="GO" id="GO:1990904">
    <property type="term" value="C:ribonucleoprotein complex"/>
    <property type="evidence" value="ECO:0007669"/>
    <property type="project" value="UniProtKB-KW"/>
</dbReference>
<evidence type="ECO:0000256" key="2">
    <source>
        <dbReference type="ARBA" id="ARBA00022980"/>
    </source>
</evidence>
<reference evidence="6" key="1">
    <citation type="submission" date="2017-09" db="EMBL/GenBank/DDBJ databases">
        <title>Depth-based differentiation of microbial function through sediment-hosted aquifers and enrichment of novel symbionts in the deep terrestrial subsurface.</title>
        <authorList>
            <person name="Probst A.J."/>
            <person name="Ladd B."/>
            <person name="Jarett J.K."/>
            <person name="Geller-Mcgrath D.E."/>
            <person name="Sieber C.M.K."/>
            <person name="Emerson J.B."/>
            <person name="Anantharaman K."/>
            <person name="Thomas B.C."/>
            <person name="Malmstrom R."/>
            <person name="Stieglmeier M."/>
            <person name="Klingl A."/>
            <person name="Woyke T."/>
            <person name="Ryan C.M."/>
            <person name="Banfield J.F."/>
        </authorList>
    </citation>
    <scope>NUCLEOTIDE SEQUENCE [LARGE SCALE GENOMIC DNA]</scope>
</reference>
<name>A0A2M8G0V3_9BACT</name>
<dbReference type="AlphaFoldDB" id="A0A2M8G0V3"/>
<dbReference type="Gene3D" id="3.90.1180.10">
    <property type="entry name" value="Ribosomal protein L13"/>
    <property type="match status" value="1"/>
</dbReference>
<dbReference type="InterPro" id="IPR005823">
    <property type="entry name" value="Ribosomal_uL13_bac-type"/>
</dbReference>
<evidence type="ECO:0000256" key="3">
    <source>
        <dbReference type="ARBA" id="ARBA00023274"/>
    </source>
</evidence>
<comment type="similarity">
    <text evidence="1">Belongs to the universal ribosomal protein uL13 family.</text>
</comment>
<dbReference type="InterPro" id="IPR036899">
    <property type="entry name" value="Ribosomal_uL13_sf"/>
</dbReference>
<dbReference type="GO" id="GO:0005840">
    <property type="term" value="C:ribosome"/>
    <property type="evidence" value="ECO:0007669"/>
    <property type="project" value="UniProtKB-KW"/>
</dbReference>
<dbReference type="NCBIfam" id="TIGR01066">
    <property type="entry name" value="rplM_bact"/>
    <property type="match status" value="1"/>
</dbReference>
<dbReference type="GO" id="GO:0003729">
    <property type="term" value="F:mRNA binding"/>
    <property type="evidence" value="ECO:0007669"/>
    <property type="project" value="TreeGrafter"/>
</dbReference>
<dbReference type="PIRSF" id="PIRSF002181">
    <property type="entry name" value="Ribosomal_L13"/>
    <property type="match status" value="1"/>
</dbReference>
<evidence type="ECO:0000256" key="4">
    <source>
        <dbReference type="ARBA" id="ARBA00035499"/>
    </source>
</evidence>
<dbReference type="SUPFAM" id="SSF52161">
    <property type="entry name" value="Ribosomal protein L13"/>
    <property type="match status" value="1"/>
</dbReference>
<dbReference type="GO" id="GO:0017148">
    <property type="term" value="P:negative regulation of translation"/>
    <property type="evidence" value="ECO:0007669"/>
    <property type="project" value="TreeGrafter"/>
</dbReference>
<dbReference type="Pfam" id="PF00572">
    <property type="entry name" value="Ribosomal_L13"/>
    <property type="match status" value="1"/>
</dbReference>
<protein>
    <recommendedName>
        <fullName evidence="4">50S ribosomal protein L13</fullName>
    </recommendedName>
</protein>
<dbReference type="PANTHER" id="PTHR11545:SF2">
    <property type="entry name" value="LARGE RIBOSOMAL SUBUNIT PROTEIN UL13M"/>
    <property type="match status" value="1"/>
</dbReference>
<dbReference type="GO" id="GO:0003735">
    <property type="term" value="F:structural constituent of ribosome"/>
    <property type="evidence" value="ECO:0007669"/>
    <property type="project" value="InterPro"/>
</dbReference>
<evidence type="ECO:0000256" key="1">
    <source>
        <dbReference type="ARBA" id="ARBA00006227"/>
    </source>
</evidence>
<evidence type="ECO:0000313" key="5">
    <source>
        <dbReference type="EMBL" id="PJC65281.1"/>
    </source>
</evidence>
<dbReference type="Proteomes" id="UP000229674">
    <property type="component" value="Unassembled WGS sequence"/>
</dbReference>
<proteinExistence type="inferred from homology"/>
<dbReference type="InterPro" id="IPR005822">
    <property type="entry name" value="Ribosomal_uL13"/>
</dbReference>
<comment type="caution">
    <text evidence="5">The sequence shown here is derived from an EMBL/GenBank/DDBJ whole genome shotgun (WGS) entry which is preliminary data.</text>
</comment>
<sequence>MAKSEHIIDVKGQPLGRAAAKIAVLLQGKDKTDYEQRKAGDAKVIVKNIKLIKITGKKAVQKIYYSHTTQLGHLKERKYADVFERRPDWILWHAVHGMLPKNALRAKRLKNLIIE</sequence>